<organism evidence="1 2">
    <name type="scientific">Stylosanthes scabra</name>
    <dbReference type="NCBI Taxonomy" id="79078"/>
    <lineage>
        <taxon>Eukaryota</taxon>
        <taxon>Viridiplantae</taxon>
        <taxon>Streptophyta</taxon>
        <taxon>Embryophyta</taxon>
        <taxon>Tracheophyta</taxon>
        <taxon>Spermatophyta</taxon>
        <taxon>Magnoliopsida</taxon>
        <taxon>eudicotyledons</taxon>
        <taxon>Gunneridae</taxon>
        <taxon>Pentapetalae</taxon>
        <taxon>rosids</taxon>
        <taxon>fabids</taxon>
        <taxon>Fabales</taxon>
        <taxon>Fabaceae</taxon>
        <taxon>Papilionoideae</taxon>
        <taxon>50 kb inversion clade</taxon>
        <taxon>dalbergioids sensu lato</taxon>
        <taxon>Dalbergieae</taxon>
        <taxon>Pterocarpus clade</taxon>
        <taxon>Stylosanthes</taxon>
    </lineage>
</organism>
<keyword evidence="2" id="KW-1185">Reference proteome</keyword>
<feature type="non-terminal residue" evidence="1">
    <location>
        <position position="1"/>
    </location>
</feature>
<comment type="caution">
    <text evidence="1">The sequence shown here is derived from an EMBL/GenBank/DDBJ whole genome shotgun (WGS) entry which is preliminary data.</text>
</comment>
<proteinExistence type="predicted"/>
<reference evidence="1 2" key="1">
    <citation type="journal article" date="2023" name="Plants (Basel)">
        <title>Bridging the Gap: Combining Genomics and Transcriptomics Approaches to Understand Stylosanthes scabra, an Orphan Legume from the Brazilian Caatinga.</title>
        <authorList>
            <person name="Ferreira-Neto J.R.C."/>
            <person name="da Silva M.D."/>
            <person name="Binneck E."/>
            <person name="de Melo N.F."/>
            <person name="da Silva R.H."/>
            <person name="de Melo A.L.T.M."/>
            <person name="Pandolfi V."/>
            <person name="Bustamante F.O."/>
            <person name="Brasileiro-Vidal A.C."/>
            <person name="Benko-Iseppon A.M."/>
        </authorList>
    </citation>
    <scope>NUCLEOTIDE SEQUENCE [LARGE SCALE GENOMIC DNA]</scope>
    <source>
        <tissue evidence="1">Leaves</tissue>
    </source>
</reference>
<name>A0ABU6WUT9_9FABA</name>
<evidence type="ECO:0000313" key="1">
    <source>
        <dbReference type="EMBL" id="MED6188458.1"/>
    </source>
</evidence>
<protein>
    <submittedName>
        <fullName evidence="1">Uncharacterized protein</fullName>
    </submittedName>
</protein>
<accession>A0ABU6WUT9</accession>
<dbReference type="Proteomes" id="UP001341840">
    <property type="component" value="Unassembled WGS sequence"/>
</dbReference>
<dbReference type="EMBL" id="JASCZI010182706">
    <property type="protein sequence ID" value="MED6188458.1"/>
    <property type="molecule type" value="Genomic_DNA"/>
</dbReference>
<evidence type="ECO:0000313" key="2">
    <source>
        <dbReference type="Proteomes" id="UP001341840"/>
    </source>
</evidence>
<gene>
    <name evidence="1" type="ORF">PIB30_086130</name>
</gene>
<sequence>KENAEGSSNDSDLISNSGINQMDEQLEFLCNVDEEYQPKVGMAFVSCAEANDFYKEYVK</sequence>